<dbReference type="PANTHER" id="PTHR35786">
    <property type="entry name" value="REDOX-SENSING TRANSCRIPTIONAL REPRESSOR REX"/>
    <property type="match status" value="1"/>
</dbReference>
<dbReference type="Proteomes" id="UP000886785">
    <property type="component" value="Unassembled WGS sequence"/>
</dbReference>
<evidence type="ECO:0000313" key="10">
    <source>
        <dbReference type="Proteomes" id="UP000886785"/>
    </source>
</evidence>
<dbReference type="Pfam" id="PF02629">
    <property type="entry name" value="CoA_binding"/>
    <property type="match status" value="1"/>
</dbReference>
<dbReference type="NCBIfam" id="NF003996">
    <property type="entry name" value="PRK05472.2-5"/>
    <property type="match status" value="1"/>
</dbReference>
<dbReference type="InterPro" id="IPR022876">
    <property type="entry name" value="Tscrpt_rep_Rex"/>
</dbReference>
<dbReference type="InterPro" id="IPR009718">
    <property type="entry name" value="Rex_DNA-bd_C_dom"/>
</dbReference>
<feature type="DNA-binding region" description="H-T-H motif" evidence="7">
    <location>
        <begin position="16"/>
        <end position="55"/>
    </location>
</feature>
<evidence type="ECO:0000256" key="3">
    <source>
        <dbReference type="ARBA" id="ARBA00023015"/>
    </source>
</evidence>
<dbReference type="AlphaFoldDB" id="A0A9D1DQE0"/>
<accession>A0A9D1DQE0</accession>
<keyword evidence="4 7" id="KW-0520">NAD</keyword>
<dbReference type="SUPFAM" id="SSF46785">
    <property type="entry name" value="Winged helix' DNA-binding domain"/>
    <property type="match status" value="1"/>
</dbReference>
<evidence type="ECO:0000256" key="6">
    <source>
        <dbReference type="ARBA" id="ARBA00023163"/>
    </source>
</evidence>
<dbReference type="GO" id="GO:0005737">
    <property type="term" value="C:cytoplasm"/>
    <property type="evidence" value="ECO:0007669"/>
    <property type="project" value="UniProtKB-SubCell"/>
</dbReference>
<dbReference type="HAMAP" id="MF_01131">
    <property type="entry name" value="Rex"/>
    <property type="match status" value="1"/>
</dbReference>
<gene>
    <name evidence="7" type="primary">rex</name>
    <name evidence="9" type="ORF">IAA54_05410</name>
</gene>
<comment type="subcellular location">
    <subcellularLocation>
        <location evidence="7">Cytoplasm</location>
    </subcellularLocation>
</comment>
<dbReference type="GO" id="GO:0003677">
    <property type="term" value="F:DNA binding"/>
    <property type="evidence" value="ECO:0007669"/>
    <property type="project" value="UniProtKB-UniRule"/>
</dbReference>
<comment type="function">
    <text evidence="7">Modulates transcription in response to changes in cellular NADH/NAD(+) redox state.</text>
</comment>
<evidence type="ECO:0000256" key="4">
    <source>
        <dbReference type="ARBA" id="ARBA00023027"/>
    </source>
</evidence>
<evidence type="ECO:0000259" key="8">
    <source>
        <dbReference type="SMART" id="SM00881"/>
    </source>
</evidence>
<keyword evidence="3 7" id="KW-0805">Transcription regulation</keyword>
<dbReference type="InterPro" id="IPR036390">
    <property type="entry name" value="WH_DNA-bd_sf"/>
</dbReference>
<dbReference type="NCBIfam" id="NF003994">
    <property type="entry name" value="PRK05472.2-3"/>
    <property type="match status" value="1"/>
</dbReference>
<dbReference type="Gene3D" id="1.10.10.10">
    <property type="entry name" value="Winged helix-like DNA-binding domain superfamily/Winged helix DNA-binding domain"/>
    <property type="match status" value="1"/>
</dbReference>
<comment type="subunit">
    <text evidence="7">Homodimer.</text>
</comment>
<dbReference type="SMART" id="SM00881">
    <property type="entry name" value="CoA_binding"/>
    <property type="match status" value="1"/>
</dbReference>
<sequence length="229" mass="24028">MASGNISRLTLQRLPTYLSYLKGLPEDGPPNISAAAIAAALELGEVQVRKDLASVSDAGKPKIGYLISDLIQDLEHFLGSGVCNRTVLVGVGNLGLALLSYAGFAEYGLHIVAAFDVNTALVGSTVNQKPILPVEELPSFCREHGIQIGVLTVPAAAAQSCCSALVAGGVRAIWNFAPVHLQAPPGVLVQRENMASSLALLSYHLKTQSITSGKIEMNSRQAEKEIGGK</sequence>
<proteinExistence type="inferred from homology"/>
<dbReference type="GO" id="GO:0051775">
    <property type="term" value="P:response to redox state"/>
    <property type="evidence" value="ECO:0007669"/>
    <property type="project" value="InterPro"/>
</dbReference>
<keyword evidence="1 7" id="KW-0963">Cytoplasm</keyword>
<dbReference type="PANTHER" id="PTHR35786:SF1">
    <property type="entry name" value="REDOX-SENSING TRANSCRIPTIONAL REPRESSOR REX 1"/>
    <property type="match status" value="1"/>
</dbReference>
<evidence type="ECO:0000313" key="9">
    <source>
        <dbReference type="EMBL" id="HIR57087.1"/>
    </source>
</evidence>
<dbReference type="InterPro" id="IPR003781">
    <property type="entry name" value="CoA-bd"/>
</dbReference>
<reference evidence="9" key="2">
    <citation type="journal article" date="2021" name="PeerJ">
        <title>Extensive microbial diversity within the chicken gut microbiome revealed by metagenomics and culture.</title>
        <authorList>
            <person name="Gilroy R."/>
            <person name="Ravi A."/>
            <person name="Getino M."/>
            <person name="Pursley I."/>
            <person name="Horton D.L."/>
            <person name="Alikhan N.F."/>
            <person name="Baker D."/>
            <person name="Gharbi K."/>
            <person name="Hall N."/>
            <person name="Watson M."/>
            <person name="Adriaenssens E.M."/>
            <person name="Foster-Nyarko E."/>
            <person name="Jarju S."/>
            <person name="Secka A."/>
            <person name="Antonio M."/>
            <person name="Oren A."/>
            <person name="Chaudhuri R.R."/>
            <person name="La Ragione R."/>
            <person name="Hildebrand F."/>
            <person name="Pallen M.J."/>
        </authorList>
    </citation>
    <scope>NUCLEOTIDE SEQUENCE</scope>
    <source>
        <strain evidence="9">ChiSjej1B19-7085</strain>
    </source>
</reference>
<protein>
    <recommendedName>
        <fullName evidence="7">Redox-sensing transcriptional repressor Rex</fullName>
    </recommendedName>
</protein>
<dbReference type="SUPFAM" id="SSF51735">
    <property type="entry name" value="NAD(P)-binding Rossmann-fold domains"/>
    <property type="match status" value="1"/>
</dbReference>
<evidence type="ECO:0000256" key="5">
    <source>
        <dbReference type="ARBA" id="ARBA00023125"/>
    </source>
</evidence>
<dbReference type="NCBIfam" id="NF003995">
    <property type="entry name" value="PRK05472.2-4"/>
    <property type="match status" value="1"/>
</dbReference>
<organism evidence="9 10">
    <name type="scientific">Candidatus Gallacutalibacter pullicola</name>
    <dbReference type="NCBI Taxonomy" id="2840830"/>
    <lineage>
        <taxon>Bacteria</taxon>
        <taxon>Bacillati</taxon>
        <taxon>Bacillota</taxon>
        <taxon>Clostridia</taxon>
        <taxon>Eubacteriales</taxon>
        <taxon>Candidatus Gallacutalibacter</taxon>
    </lineage>
</organism>
<dbReference type="InterPro" id="IPR036388">
    <property type="entry name" value="WH-like_DNA-bd_sf"/>
</dbReference>
<keyword evidence="2 7" id="KW-0678">Repressor</keyword>
<evidence type="ECO:0000256" key="2">
    <source>
        <dbReference type="ARBA" id="ARBA00022491"/>
    </source>
</evidence>
<feature type="domain" description="CoA-binding" evidence="8">
    <location>
        <begin position="80"/>
        <end position="180"/>
    </location>
</feature>
<keyword evidence="6 7" id="KW-0804">Transcription</keyword>
<dbReference type="Pfam" id="PF06971">
    <property type="entry name" value="Put_DNA-bind_N"/>
    <property type="match status" value="1"/>
</dbReference>
<comment type="similarity">
    <text evidence="7">Belongs to the transcriptional regulatory Rex family.</text>
</comment>
<name>A0A9D1DQE0_9FIRM</name>
<evidence type="ECO:0000256" key="1">
    <source>
        <dbReference type="ARBA" id="ARBA00022490"/>
    </source>
</evidence>
<dbReference type="GO" id="GO:0045892">
    <property type="term" value="P:negative regulation of DNA-templated transcription"/>
    <property type="evidence" value="ECO:0007669"/>
    <property type="project" value="InterPro"/>
</dbReference>
<reference evidence="9" key="1">
    <citation type="submission" date="2020-10" db="EMBL/GenBank/DDBJ databases">
        <authorList>
            <person name="Gilroy R."/>
        </authorList>
    </citation>
    <scope>NUCLEOTIDE SEQUENCE</scope>
    <source>
        <strain evidence="9">ChiSjej1B19-7085</strain>
    </source>
</reference>
<dbReference type="InterPro" id="IPR036291">
    <property type="entry name" value="NAD(P)-bd_dom_sf"/>
</dbReference>
<dbReference type="GO" id="GO:0003700">
    <property type="term" value="F:DNA-binding transcription factor activity"/>
    <property type="evidence" value="ECO:0007669"/>
    <property type="project" value="UniProtKB-UniRule"/>
</dbReference>
<comment type="caution">
    <text evidence="9">The sequence shown here is derived from an EMBL/GenBank/DDBJ whole genome shotgun (WGS) entry which is preliminary data.</text>
</comment>
<evidence type="ECO:0000256" key="7">
    <source>
        <dbReference type="HAMAP-Rule" id="MF_01131"/>
    </source>
</evidence>
<dbReference type="Gene3D" id="3.40.50.720">
    <property type="entry name" value="NAD(P)-binding Rossmann-like Domain"/>
    <property type="match status" value="1"/>
</dbReference>
<feature type="binding site" evidence="7">
    <location>
        <begin position="90"/>
        <end position="95"/>
    </location>
    <ligand>
        <name>NAD(+)</name>
        <dbReference type="ChEBI" id="CHEBI:57540"/>
    </ligand>
</feature>
<keyword evidence="5 7" id="KW-0238">DNA-binding</keyword>
<dbReference type="EMBL" id="DVHF01000061">
    <property type="protein sequence ID" value="HIR57087.1"/>
    <property type="molecule type" value="Genomic_DNA"/>
</dbReference>